<dbReference type="GO" id="GO:0007165">
    <property type="term" value="P:signal transduction"/>
    <property type="evidence" value="ECO:0007669"/>
    <property type="project" value="TreeGrafter"/>
</dbReference>
<dbReference type="Pfam" id="PF03572">
    <property type="entry name" value="Peptidase_S41"/>
    <property type="match status" value="1"/>
</dbReference>
<accession>A0A1Y3R536</accession>
<dbReference type="Pfam" id="PF13180">
    <property type="entry name" value="PDZ_2"/>
    <property type="match status" value="1"/>
</dbReference>
<dbReference type="InterPro" id="IPR005151">
    <property type="entry name" value="Tail-specific_protease"/>
</dbReference>
<evidence type="ECO:0000313" key="11">
    <source>
        <dbReference type="Proteomes" id="UP000195772"/>
    </source>
</evidence>
<evidence type="ECO:0000256" key="4">
    <source>
        <dbReference type="ARBA" id="ARBA00022825"/>
    </source>
</evidence>
<feature type="domain" description="Tail specific protease" evidence="8">
    <location>
        <begin position="159"/>
        <end position="338"/>
    </location>
</feature>
<evidence type="ECO:0000313" key="9">
    <source>
        <dbReference type="EMBL" id="MCQ5081585.1"/>
    </source>
</evidence>
<dbReference type="PANTHER" id="PTHR32060">
    <property type="entry name" value="TAIL-SPECIFIC PROTEASE"/>
    <property type="match status" value="1"/>
</dbReference>
<evidence type="ECO:0000256" key="2">
    <source>
        <dbReference type="ARBA" id="ARBA00022670"/>
    </source>
</evidence>
<keyword evidence="3 5" id="KW-0378">Hydrolase</keyword>
<dbReference type="InterPro" id="IPR036034">
    <property type="entry name" value="PDZ_sf"/>
</dbReference>
<dbReference type="EMBL" id="NFHB01000003">
    <property type="protein sequence ID" value="OUN03900.1"/>
    <property type="molecule type" value="Genomic_DNA"/>
</dbReference>
<evidence type="ECO:0000256" key="6">
    <source>
        <dbReference type="SAM" id="SignalP"/>
    </source>
</evidence>
<dbReference type="OrthoDB" id="9812068at2"/>
<reference evidence="10" key="2">
    <citation type="journal article" date="2018" name="BMC Genomics">
        <title>Whole genome sequencing and function prediction of 133 gut anaerobes isolated from chicken caecum in pure cultures.</title>
        <authorList>
            <person name="Medvecky M."/>
            <person name="Cejkova D."/>
            <person name="Polansky O."/>
            <person name="Karasova D."/>
            <person name="Kubasova T."/>
            <person name="Cizek A."/>
            <person name="Rychlik I."/>
        </authorList>
    </citation>
    <scope>NUCLEOTIDE SEQUENCE</scope>
    <source>
        <strain evidence="10">An90</strain>
    </source>
</reference>
<dbReference type="SUPFAM" id="SSF52096">
    <property type="entry name" value="ClpP/crotonase"/>
    <property type="match status" value="1"/>
</dbReference>
<dbReference type="GO" id="GO:0008236">
    <property type="term" value="F:serine-type peptidase activity"/>
    <property type="evidence" value="ECO:0007669"/>
    <property type="project" value="UniProtKB-KW"/>
</dbReference>
<dbReference type="Gene3D" id="3.90.226.10">
    <property type="entry name" value="2-enoyl-CoA Hydratase, Chain A, domain 1"/>
    <property type="match status" value="1"/>
</dbReference>
<dbReference type="InterPro" id="IPR001478">
    <property type="entry name" value="PDZ"/>
</dbReference>
<dbReference type="RefSeq" id="WP_087401687.1">
    <property type="nucleotide sequence ID" value="NZ_BAAFKZ010000009.1"/>
</dbReference>
<proteinExistence type="inferred from homology"/>
<dbReference type="eggNOG" id="COG0793">
    <property type="taxonomic scope" value="Bacteria"/>
</dbReference>
<dbReference type="Gene3D" id="3.30.750.44">
    <property type="match status" value="1"/>
</dbReference>
<dbReference type="InterPro" id="IPR029045">
    <property type="entry name" value="ClpP/crotonase-like_dom_sf"/>
</dbReference>
<comment type="caution">
    <text evidence="10">The sequence shown here is derived from an EMBL/GenBank/DDBJ whole genome shotgun (WGS) entry which is preliminary data.</text>
</comment>
<gene>
    <name evidence="10" type="ORF">B5G41_05405</name>
    <name evidence="9" type="ORF">NE651_01600</name>
</gene>
<dbReference type="GO" id="GO:0030288">
    <property type="term" value="C:outer membrane-bounded periplasmic space"/>
    <property type="evidence" value="ECO:0007669"/>
    <property type="project" value="TreeGrafter"/>
</dbReference>
<dbReference type="GO" id="GO:0006508">
    <property type="term" value="P:proteolysis"/>
    <property type="evidence" value="ECO:0007669"/>
    <property type="project" value="UniProtKB-KW"/>
</dbReference>
<dbReference type="InterPro" id="IPR055210">
    <property type="entry name" value="CtpA/B_N"/>
</dbReference>
<dbReference type="SMART" id="SM00228">
    <property type="entry name" value="PDZ"/>
    <property type="match status" value="1"/>
</dbReference>
<keyword evidence="2 5" id="KW-0645">Protease</keyword>
<evidence type="ECO:0000259" key="8">
    <source>
        <dbReference type="SMART" id="SM00245"/>
    </source>
</evidence>
<dbReference type="CDD" id="cd07560">
    <property type="entry name" value="Peptidase_S41_CPP"/>
    <property type="match status" value="1"/>
</dbReference>
<feature type="signal peptide" evidence="6">
    <location>
        <begin position="1"/>
        <end position="18"/>
    </location>
</feature>
<dbReference type="Pfam" id="PF22694">
    <property type="entry name" value="CtpB_N-like"/>
    <property type="match status" value="1"/>
</dbReference>
<name>A0A1Y3R536_9BACT</name>
<reference evidence="9" key="3">
    <citation type="submission" date="2022-06" db="EMBL/GenBank/DDBJ databases">
        <title>Isolation of gut microbiota from human fecal samples.</title>
        <authorList>
            <person name="Pamer E.G."/>
            <person name="Barat B."/>
            <person name="Waligurski E."/>
            <person name="Medina S."/>
            <person name="Paddock L."/>
            <person name="Mostad J."/>
        </authorList>
    </citation>
    <scope>NUCLEOTIDE SEQUENCE</scope>
    <source>
        <strain evidence="9">DFI.6.22</strain>
    </source>
</reference>
<dbReference type="PANTHER" id="PTHR32060:SF30">
    <property type="entry name" value="CARBOXY-TERMINAL PROCESSING PROTEASE CTPA"/>
    <property type="match status" value="1"/>
</dbReference>
<dbReference type="AlphaFoldDB" id="A0A1Y3R536"/>
<protein>
    <submittedName>
        <fullName evidence="10">Peptidase S41</fullName>
    </submittedName>
    <submittedName>
        <fullName evidence="9">S41 family peptidase</fullName>
    </submittedName>
</protein>
<keyword evidence="6" id="KW-0732">Signal</keyword>
<dbReference type="InterPro" id="IPR004447">
    <property type="entry name" value="Peptidase_S41A"/>
</dbReference>
<sequence>MRKLFAFISVLFVLPLAAQDAGAVRQLQKLTQVYRYLNGLYVDEVDMQPLVESAITGMLEDLDPHSAYIGADEMKGVQESFEGEFSGIGVEFNILRDTVIVVNTIVGGPAERVGVQPNDRIVRIDTLDAVGFKQTDVPKYLRGKTGSKVEIDVVRQGEPEPLHFVIVRDKIPLNTVDAAYMAADGVGYVKVNRFGRTTMPEFREAYRKLGKPGALILDLRGNGGGLLDQAVEMAGFFLPRGALIVSTEGRAVPPMSFSAPVNGDDLGGRLVVLIDENSASASEIVAGAVQDWDRGIVVGRPSFGKGLVQRQIGLGDGSAVRITVARYHTPSGRVIQRPYEKGKRREYYLDHLRRYDDPVRDSLDAGAPEYRTLRTGRTVYGGGGIRPDVLVGADTAGFSAYYANLIRRGVVNEYVISYMDRERAALEKAYPTFEAFDKGFEAGDAMLEGLTGLGGQRGVEFDEQGFAASAPLMRIQLKALVAQRLFDTAAFYRVMNPAQNEAYRRAVEILADWEHKGESLLAPED</sequence>
<evidence type="ECO:0000256" key="3">
    <source>
        <dbReference type="ARBA" id="ARBA00022801"/>
    </source>
</evidence>
<comment type="similarity">
    <text evidence="1 5">Belongs to the peptidase S41A family.</text>
</comment>
<feature type="domain" description="PDZ" evidence="7">
    <location>
        <begin position="86"/>
        <end position="157"/>
    </location>
</feature>
<evidence type="ECO:0000259" key="7">
    <source>
        <dbReference type="SMART" id="SM00228"/>
    </source>
</evidence>
<dbReference type="CDD" id="cd06782">
    <property type="entry name" value="cpPDZ_CPP-like"/>
    <property type="match status" value="1"/>
</dbReference>
<dbReference type="SMART" id="SM00245">
    <property type="entry name" value="TSPc"/>
    <property type="match status" value="1"/>
</dbReference>
<dbReference type="Proteomes" id="UP001205035">
    <property type="component" value="Unassembled WGS sequence"/>
</dbReference>
<dbReference type="SUPFAM" id="SSF50156">
    <property type="entry name" value="PDZ domain-like"/>
    <property type="match status" value="1"/>
</dbReference>
<feature type="chain" id="PRO_5012644186" evidence="6">
    <location>
        <begin position="19"/>
        <end position="525"/>
    </location>
</feature>
<evidence type="ECO:0000313" key="10">
    <source>
        <dbReference type="EMBL" id="OUN03900.1"/>
    </source>
</evidence>
<dbReference type="GO" id="GO:0004175">
    <property type="term" value="F:endopeptidase activity"/>
    <property type="evidence" value="ECO:0007669"/>
    <property type="project" value="TreeGrafter"/>
</dbReference>
<evidence type="ECO:0000256" key="5">
    <source>
        <dbReference type="RuleBase" id="RU004404"/>
    </source>
</evidence>
<organism evidence="10 11">
    <name type="scientific">Alistipes onderdonkii</name>
    <dbReference type="NCBI Taxonomy" id="328813"/>
    <lineage>
        <taxon>Bacteria</taxon>
        <taxon>Pseudomonadati</taxon>
        <taxon>Bacteroidota</taxon>
        <taxon>Bacteroidia</taxon>
        <taxon>Bacteroidales</taxon>
        <taxon>Rikenellaceae</taxon>
        <taxon>Alistipes</taxon>
    </lineage>
</organism>
<dbReference type="EMBL" id="JANGBQ010000002">
    <property type="protein sequence ID" value="MCQ5081585.1"/>
    <property type="molecule type" value="Genomic_DNA"/>
</dbReference>
<dbReference type="Gene3D" id="2.30.42.10">
    <property type="match status" value="1"/>
</dbReference>
<dbReference type="NCBIfam" id="TIGR00225">
    <property type="entry name" value="prc"/>
    <property type="match status" value="1"/>
</dbReference>
<keyword evidence="4 5" id="KW-0720">Serine protease</keyword>
<evidence type="ECO:0000256" key="1">
    <source>
        <dbReference type="ARBA" id="ARBA00009179"/>
    </source>
</evidence>
<dbReference type="Proteomes" id="UP000195772">
    <property type="component" value="Unassembled WGS sequence"/>
</dbReference>
<reference evidence="11" key="1">
    <citation type="submission" date="2017-04" db="EMBL/GenBank/DDBJ databases">
        <title>Function of individual gut microbiota members based on whole genome sequencing of pure cultures obtained from chicken caecum.</title>
        <authorList>
            <person name="Medvecky M."/>
            <person name="Cejkova D."/>
            <person name="Polansky O."/>
            <person name="Karasova D."/>
            <person name="Kubasova T."/>
            <person name="Cizek A."/>
            <person name="Rychlik I."/>
        </authorList>
    </citation>
    <scope>NUCLEOTIDE SEQUENCE [LARGE SCALE GENOMIC DNA]</scope>
    <source>
        <strain evidence="11">An90</strain>
    </source>
</reference>